<reference evidence="1 2" key="1">
    <citation type="submission" date="2018-02" db="EMBL/GenBank/DDBJ databases">
        <title>Novel Leptospira species isolated from soil and water in Japan.</title>
        <authorList>
            <person name="Nakao R."/>
            <person name="Masuzawa T."/>
        </authorList>
    </citation>
    <scope>NUCLEOTIDE SEQUENCE [LARGE SCALE GENOMIC DNA]</scope>
    <source>
        <strain evidence="1 2">YH101</strain>
    </source>
</reference>
<gene>
    <name evidence="1" type="ORF">LPTSP4_30180</name>
</gene>
<dbReference type="OrthoDB" id="335142at2"/>
<evidence type="ECO:0000313" key="2">
    <source>
        <dbReference type="Proteomes" id="UP000245133"/>
    </source>
</evidence>
<proteinExistence type="predicted"/>
<comment type="caution">
    <text evidence="1">The sequence shown here is derived from an EMBL/GenBank/DDBJ whole genome shotgun (WGS) entry which is preliminary data.</text>
</comment>
<name>A0A2P2E3K8_9LEPT</name>
<keyword evidence="2" id="KW-1185">Reference proteome</keyword>
<accession>A0A2P2E3K8</accession>
<sequence>MTLTSFGLWSEEVITTKKDQPDGYFGVKLGAIVTPTFGYRVRDKASGVSDTSQSDRTGFSMPWTLFMVSKEWEDTGFKVEFWGEVLKANQISADTNADNQSRSNPHIFAIRRANVQKIWTIGSFQHTIIFGMQELPHMHSVWAGFYDWRYMDRSPLESLGFSPDPVDLGLSYLFKWKTISLHTAFVNGEGYRSLQNANNSGYDSVTRLSWENTWLGSLKTGLHFLSRRGNFAGYSGTECFEGRTRCLPSDNNPATQLRGNVRLSQSETHAVEINMIWREYINLGIGGMFRKRYAGEVYDQVNPYLTLSRTPEFTGRGAYAWLGIGNSWLRIVFRGEIANGGPNAGLRTTESNLQEPWVRLVTINQIKEPVYSDKSYYRNHQVYLEYIQSESIRMGIGYSETRAFDQNGAPLKTYVDQFSNERSLQEYRSQFTNPSPALVSEYGRLDRNLFLKANLIF</sequence>
<dbReference type="RefSeq" id="WP_108978167.1">
    <property type="nucleotide sequence ID" value="NZ_BFBB01000008.1"/>
</dbReference>
<dbReference type="EMBL" id="BFBB01000008">
    <property type="protein sequence ID" value="GBF51480.1"/>
    <property type="molecule type" value="Genomic_DNA"/>
</dbReference>
<evidence type="ECO:0000313" key="1">
    <source>
        <dbReference type="EMBL" id="GBF51480.1"/>
    </source>
</evidence>
<protein>
    <submittedName>
        <fullName evidence="1">Uncharacterized protein</fullName>
    </submittedName>
</protein>
<organism evidence="1 2">
    <name type="scientific">Leptospira ryugenii</name>
    <dbReference type="NCBI Taxonomy" id="1917863"/>
    <lineage>
        <taxon>Bacteria</taxon>
        <taxon>Pseudomonadati</taxon>
        <taxon>Spirochaetota</taxon>
        <taxon>Spirochaetia</taxon>
        <taxon>Leptospirales</taxon>
        <taxon>Leptospiraceae</taxon>
        <taxon>Leptospira</taxon>
    </lineage>
</organism>
<dbReference type="AlphaFoldDB" id="A0A2P2E3K8"/>
<dbReference type="Proteomes" id="UP000245133">
    <property type="component" value="Unassembled WGS sequence"/>
</dbReference>